<evidence type="ECO:0000313" key="20">
    <source>
        <dbReference type="EMBL" id="CAD7423136.1"/>
    </source>
</evidence>
<keyword evidence="12" id="KW-0539">Nucleus</keyword>
<dbReference type="PANTHER" id="PTHR13222:SF1">
    <property type="entry name" value="RB1-INDUCIBLE COILED-COIL PROTEIN 1"/>
    <property type="match status" value="1"/>
</dbReference>
<dbReference type="GO" id="GO:1990316">
    <property type="term" value="C:Atg1/ULK1 kinase complex"/>
    <property type="evidence" value="ECO:0007669"/>
    <property type="project" value="TreeGrafter"/>
</dbReference>
<evidence type="ECO:0000259" key="19">
    <source>
        <dbReference type="Pfam" id="PF10377"/>
    </source>
</evidence>
<evidence type="ECO:0000256" key="15">
    <source>
        <dbReference type="ARBA" id="ARBA00069790"/>
    </source>
</evidence>
<evidence type="ECO:0000256" key="16">
    <source>
        <dbReference type="ARBA" id="ARBA00080154"/>
    </source>
</evidence>
<dbReference type="Pfam" id="PF10377">
    <property type="entry name" value="ATG11"/>
    <property type="match status" value="1"/>
</dbReference>
<evidence type="ECO:0000256" key="11">
    <source>
        <dbReference type="ARBA" id="ARBA00023228"/>
    </source>
</evidence>
<dbReference type="GO" id="GO:0000422">
    <property type="term" value="P:autophagy of mitochondrion"/>
    <property type="evidence" value="ECO:0007669"/>
    <property type="project" value="TreeGrafter"/>
</dbReference>
<evidence type="ECO:0000256" key="6">
    <source>
        <dbReference type="ARBA" id="ARBA00022553"/>
    </source>
</evidence>
<dbReference type="PANTHER" id="PTHR13222">
    <property type="entry name" value="RB1-INDUCIBLE COILED-COIL"/>
    <property type="match status" value="1"/>
</dbReference>
<keyword evidence="9 17" id="KW-0175">Coiled coil</keyword>
<evidence type="ECO:0000256" key="1">
    <source>
        <dbReference type="ARBA" id="ARBA00004123"/>
    </source>
</evidence>
<comment type="function">
    <text evidence="14">Involved in autophagy. Regulates early events but also late events of autophagosome formation through direct interaction with Atg16L1. Required for the formation of the autophagosome-like double-membrane structure that surrounds the Salmonella-containing vacuole (SCV) during S.typhimurium infection and subsequent xenophagy. Involved in repair of DNA damage caused by ionizing radiation, which subsequently improves cell survival by decreasing apoptosis. Inhibits PTK2/FAK1 and PTK2B/PYK2 kinase activity, affecting their downstream signaling pathways. Plays a role as a modulator of TGF-beta-signaling by restricting substrate specificity of RNF111. Functions as a DNA-binding transcription factor. Is a potent regulator of the RB1 pathway through induction of RB1 expression. Plays a crucial role in muscular differentiation. Plays an indispensable role in fetal hematopoiesis and in the regulation of neuronal homeostasis.</text>
</comment>
<evidence type="ECO:0000256" key="18">
    <source>
        <dbReference type="SAM" id="MobiDB-lite"/>
    </source>
</evidence>
<evidence type="ECO:0000256" key="8">
    <source>
        <dbReference type="ARBA" id="ARBA00023015"/>
    </source>
</evidence>
<dbReference type="GO" id="GO:0060090">
    <property type="term" value="F:molecular adaptor activity"/>
    <property type="evidence" value="ECO:0007669"/>
    <property type="project" value="TreeGrafter"/>
</dbReference>
<dbReference type="EMBL" id="OB792646">
    <property type="protein sequence ID" value="CAD7423136.1"/>
    <property type="molecule type" value="Genomic_DNA"/>
</dbReference>
<dbReference type="GO" id="GO:0008285">
    <property type="term" value="P:negative regulation of cell population proliferation"/>
    <property type="evidence" value="ECO:0007669"/>
    <property type="project" value="UniProtKB-ARBA"/>
</dbReference>
<keyword evidence="11" id="KW-0458">Lysosome</keyword>
<evidence type="ECO:0000256" key="5">
    <source>
        <dbReference type="ARBA" id="ARBA00022490"/>
    </source>
</evidence>
<dbReference type="GO" id="GO:0005634">
    <property type="term" value="C:nucleus"/>
    <property type="evidence" value="ECO:0007669"/>
    <property type="project" value="UniProtKB-SubCell"/>
</dbReference>
<evidence type="ECO:0000256" key="9">
    <source>
        <dbReference type="ARBA" id="ARBA00023054"/>
    </source>
</evidence>
<feature type="region of interest" description="Disordered" evidence="18">
    <location>
        <begin position="998"/>
        <end position="1033"/>
    </location>
</feature>
<dbReference type="GO" id="GO:0031090">
    <property type="term" value="C:organelle membrane"/>
    <property type="evidence" value="ECO:0007669"/>
    <property type="project" value="UniProtKB-ARBA"/>
</dbReference>
<dbReference type="FunFam" id="3.10.20.90:FF:000049">
    <property type="entry name" value="RB1-inducible coiled-coil protein 1 isoform X1"/>
    <property type="match status" value="1"/>
</dbReference>
<keyword evidence="8" id="KW-0805">Transcription regulation</keyword>
<keyword evidence="6" id="KW-0597">Phosphoprotein</keyword>
<protein>
    <recommendedName>
        <fullName evidence="15">RB1-inducible coiled-coil protein 1</fullName>
    </recommendedName>
    <alternativeName>
        <fullName evidence="16">FAK family kinase-interacting protein of 200 kDa</fullName>
    </alternativeName>
</protein>
<dbReference type="CDD" id="cd17060">
    <property type="entry name" value="Ubl_RB1CC1"/>
    <property type="match status" value="1"/>
</dbReference>
<dbReference type="GO" id="GO:0061723">
    <property type="term" value="P:glycophagy"/>
    <property type="evidence" value="ECO:0007669"/>
    <property type="project" value="TreeGrafter"/>
</dbReference>
<dbReference type="GO" id="GO:0061709">
    <property type="term" value="P:reticulophagy"/>
    <property type="evidence" value="ECO:0007669"/>
    <property type="project" value="TreeGrafter"/>
</dbReference>
<organism evidence="20">
    <name type="scientific">Timema monikensis</name>
    <dbReference type="NCBI Taxonomy" id="170555"/>
    <lineage>
        <taxon>Eukaryota</taxon>
        <taxon>Metazoa</taxon>
        <taxon>Ecdysozoa</taxon>
        <taxon>Arthropoda</taxon>
        <taxon>Hexapoda</taxon>
        <taxon>Insecta</taxon>
        <taxon>Pterygota</taxon>
        <taxon>Neoptera</taxon>
        <taxon>Polyneoptera</taxon>
        <taxon>Phasmatodea</taxon>
        <taxon>Timematodea</taxon>
        <taxon>Timematoidea</taxon>
        <taxon>Timematidae</taxon>
        <taxon>Timema</taxon>
    </lineage>
</organism>
<feature type="compositionally biased region" description="Polar residues" evidence="18">
    <location>
        <begin position="1007"/>
        <end position="1017"/>
    </location>
</feature>
<evidence type="ECO:0000256" key="17">
    <source>
        <dbReference type="SAM" id="Coils"/>
    </source>
</evidence>
<keyword evidence="10" id="KW-0804">Transcription</keyword>
<feature type="region of interest" description="Disordered" evidence="18">
    <location>
        <begin position="215"/>
        <end position="236"/>
    </location>
</feature>
<dbReference type="AlphaFoldDB" id="A0A7R9DWS1"/>
<gene>
    <name evidence="20" type="ORF">TMSB3V08_LOCUS131</name>
</gene>
<evidence type="ECO:0000256" key="12">
    <source>
        <dbReference type="ARBA" id="ARBA00023242"/>
    </source>
</evidence>
<dbReference type="GO" id="GO:0005764">
    <property type="term" value="C:lysosome"/>
    <property type="evidence" value="ECO:0007669"/>
    <property type="project" value="UniProtKB-SubCell"/>
</dbReference>
<evidence type="ECO:0000256" key="10">
    <source>
        <dbReference type="ARBA" id="ARBA00023163"/>
    </source>
</evidence>
<dbReference type="GO" id="GO:0034045">
    <property type="term" value="C:phagophore assembly site membrane"/>
    <property type="evidence" value="ECO:0007669"/>
    <property type="project" value="TreeGrafter"/>
</dbReference>
<feature type="coiled-coil region" evidence="17">
    <location>
        <begin position="764"/>
        <end position="809"/>
    </location>
</feature>
<dbReference type="InterPro" id="IPR019460">
    <property type="entry name" value="Atg11_C"/>
</dbReference>
<evidence type="ECO:0000256" key="3">
    <source>
        <dbReference type="ARBA" id="ARBA00004371"/>
    </source>
</evidence>
<evidence type="ECO:0000256" key="14">
    <source>
        <dbReference type="ARBA" id="ARBA00053494"/>
    </source>
</evidence>
<feature type="compositionally biased region" description="Low complexity" evidence="18">
    <location>
        <begin position="1018"/>
        <end position="1033"/>
    </location>
</feature>
<keyword evidence="5" id="KW-0963">Cytoplasm</keyword>
<dbReference type="GO" id="GO:0034517">
    <property type="term" value="P:ribophagy"/>
    <property type="evidence" value="ECO:0007669"/>
    <property type="project" value="TreeGrafter"/>
</dbReference>
<evidence type="ECO:0000256" key="7">
    <source>
        <dbReference type="ARBA" id="ARBA00023006"/>
    </source>
</evidence>
<evidence type="ECO:0000256" key="4">
    <source>
        <dbReference type="ARBA" id="ARBA00004514"/>
    </source>
</evidence>
<sequence length="1211" mass="136635">MLYIFHVDTGRMMTFEMNLALESVVQLKEVIERACRIPADKQVLLVSGGESLDPNARVCSYSAGADTNPIFLFSKCTIESMTPPTLSSEYASDARLKEHVEGSHSLPDTYTTVVTRVKLAQQFCDHARDLTRGCERLVHDQHLQQQGWAAVLANLEDSTSAFRARAELFQQNYNQYLGTRQDFIQLLQNFREDLSLLAKIPIVPALLEVIDSGSIKSDSSTTSGAGGKVLVRESEEEVQPKDPVTLLQWISAKDNQSSLQQVAEHCMRGLEQFDERVMDGLKSEVEQVLSAANKTGMKEIKGLEERLFGLEQLMFETKAIVQEQGDLAQSFLQNQTRANNLGDPSILPDLCASHRRQLQVMLNNHQHLVDIRNRCSRAKEELCHNLHMRLKWVMYVENGMCDVNSKLVIYHENLKRLRRHLEVVQQIHLAPQMYVTAVGEVVRRRTFSQAFLMLSLEDIHLLKQELPELTFSLTLPDLESITQFFLIKSVAGTLKSESKEETSSLEDHIAKVVTESGLVGNLGPTLLQQIDSEKSLLGFESEIDTEEFEKLGQSPVELRFDSQQTAALTGHVTEAQMGDPSVIATLEVGVPADKRSLPSLLLPSTPSTHSQALPLTPQEFVTADFYIDESMPSSYSESSHNVQVVPELQRQLEDTHTLVALLQENLGSTRNEVERVQNLLEAAGRVMREAVANLRDDLALLRSKTALERDEVLRLCRDLAAGLAGKQQEIVAGQVLRERELIQRLTVDHELEMVNLKQDTKVDIDAKDEKIKELKQCIEKKEQELATLRADMERRLEEEVRERREVARSFESQLYECRTLCGELQQQLDAADREKVRELKDQCDKLTQDYKAEVESLRSRFRMALDCSPSDSSLEKIERSNLCAEKEAAVKTAIEQERARWQATLEQKIKIVKTRADAEKQVWFNEAMRRVVGEKDRQLDAARAREVSLIEECHRHQETIRRLTDEQGAGPMSLGAEPGDVLERLSNLESVNARLKTELAEEREKNSGSLPSMTADNASSDVKMSTTSSSDMSTSVAVVQEGVSRDVATSPEPIQQTLQEELEIKERLTRSQTSLINQGKISIVSCNAGDSVLVVWDENHRNYTILQEGNTLYFLHSDCLETMDLKPGCDGMPTRLYSTGEVINKEYCQAKKSENRYRVPKGTKFYRVKVRPLAKDSVLIRGHHHHHHHHHPQLSLLPFTAPSSLLGEAAK</sequence>
<accession>A0A7R9DWS1</accession>
<dbReference type="GO" id="GO:0000045">
    <property type="term" value="P:autophagosome assembly"/>
    <property type="evidence" value="ECO:0007669"/>
    <property type="project" value="InterPro"/>
</dbReference>
<dbReference type="InterPro" id="IPR040040">
    <property type="entry name" value="ATG11"/>
</dbReference>
<keyword evidence="7" id="KW-0072">Autophagy</keyword>
<dbReference type="GO" id="GO:0019901">
    <property type="term" value="F:protein kinase binding"/>
    <property type="evidence" value="ECO:0007669"/>
    <property type="project" value="UniProtKB-ARBA"/>
</dbReference>
<dbReference type="GO" id="GO:0005829">
    <property type="term" value="C:cytosol"/>
    <property type="evidence" value="ECO:0007669"/>
    <property type="project" value="UniProtKB-SubCell"/>
</dbReference>
<keyword evidence="13" id="KW-0131">Cell cycle</keyword>
<dbReference type="GO" id="GO:0034727">
    <property type="term" value="P:piecemeal microautophagy of the nucleus"/>
    <property type="evidence" value="ECO:0007669"/>
    <property type="project" value="TreeGrafter"/>
</dbReference>
<proteinExistence type="predicted"/>
<feature type="domain" description="Autophagy-related protein 11 C-terminal" evidence="19">
    <location>
        <begin position="1054"/>
        <end position="1171"/>
    </location>
</feature>
<name>A0A7R9DWS1_9NEOP</name>
<evidence type="ECO:0000256" key="13">
    <source>
        <dbReference type="ARBA" id="ARBA00023306"/>
    </source>
</evidence>
<dbReference type="Gene3D" id="3.10.20.90">
    <property type="entry name" value="Phosphatidylinositol 3-kinase Catalytic Subunit, Chain A, domain 1"/>
    <property type="match status" value="1"/>
</dbReference>
<reference evidence="20" key="1">
    <citation type="submission" date="2020-11" db="EMBL/GenBank/DDBJ databases">
        <authorList>
            <person name="Tran Van P."/>
        </authorList>
    </citation>
    <scope>NUCLEOTIDE SEQUENCE</scope>
</reference>
<comment type="subcellular location">
    <subcellularLocation>
        <location evidence="4">Cytoplasm</location>
        <location evidence="4">Cytosol</location>
    </subcellularLocation>
    <subcellularLocation>
        <location evidence="3">Lysosome</location>
    </subcellularLocation>
    <subcellularLocation>
        <location evidence="1">Nucleus</location>
    </subcellularLocation>
    <subcellularLocation>
        <location evidence="2">Preautophagosomal structure</location>
    </subcellularLocation>
</comment>
<evidence type="ECO:0000256" key="2">
    <source>
        <dbReference type="ARBA" id="ARBA00004329"/>
    </source>
</evidence>